<reference evidence="2 3" key="1">
    <citation type="submission" date="2014-02" db="EMBL/GenBank/DDBJ databases">
        <title>Genome sequence of Paenibacillus darwinianus reveals adaptive mechanisms for survival in Antarctic soils.</title>
        <authorList>
            <person name="Dsouza M."/>
            <person name="Taylor M.W."/>
            <person name="Turner S.J."/>
            <person name="Aislabie J."/>
        </authorList>
    </citation>
    <scope>NUCLEOTIDE SEQUENCE [LARGE SCALE GENOMIC DNA]</scope>
    <source>
        <strain evidence="2 3">CE1</strain>
    </source>
</reference>
<dbReference type="AlphaFoldDB" id="A0A9W5RYM1"/>
<gene>
    <name evidence="2" type="ORF">BG53_09650</name>
</gene>
<evidence type="ECO:0000313" key="2">
    <source>
        <dbReference type="EMBL" id="EXX85067.1"/>
    </source>
</evidence>
<accession>A0A9W5RYM1</accession>
<dbReference type="InterPro" id="IPR018656">
    <property type="entry name" value="DUF2087"/>
</dbReference>
<protein>
    <submittedName>
        <fullName evidence="2">DNA-binding protein</fullName>
    </submittedName>
</protein>
<dbReference type="GO" id="GO:0003677">
    <property type="term" value="F:DNA binding"/>
    <property type="evidence" value="ECO:0007669"/>
    <property type="project" value="UniProtKB-KW"/>
</dbReference>
<dbReference type="EMBL" id="JFHU01000246">
    <property type="protein sequence ID" value="EXX85067.1"/>
    <property type="molecule type" value="Genomic_DNA"/>
</dbReference>
<dbReference type="Proteomes" id="UP000053750">
    <property type="component" value="Unassembled WGS sequence"/>
</dbReference>
<name>A0A9W5RYM1_9BACL</name>
<sequence>MNELLKRVYAKDYVTLRRYLIEYGGRAPVMGIMDKRR</sequence>
<dbReference type="Pfam" id="PF09860">
    <property type="entry name" value="DUF2087"/>
    <property type="match status" value="1"/>
</dbReference>
<feature type="domain" description="DUF2087" evidence="1">
    <location>
        <begin position="1"/>
        <end position="24"/>
    </location>
</feature>
<organism evidence="2 3">
    <name type="scientific">Paenibacillus darwinianus</name>
    <dbReference type="NCBI Taxonomy" id="1380763"/>
    <lineage>
        <taxon>Bacteria</taxon>
        <taxon>Bacillati</taxon>
        <taxon>Bacillota</taxon>
        <taxon>Bacilli</taxon>
        <taxon>Bacillales</taxon>
        <taxon>Paenibacillaceae</taxon>
        <taxon>Paenibacillus</taxon>
    </lineage>
</organism>
<keyword evidence="3" id="KW-1185">Reference proteome</keyword>
<keyword evidence="2" id="KW-0238">DNA-binding</keyword>
<evidence type="ECO:0000313" key="3">
    <source>
        <dbReference type="Proteomes" id="UP000053750"/>
    </source>
</evidence>
<evidence type="ECO:0000259" key="1">
    <source>
        <dbReference type="Pfam" id="PF09860"/>
    </source>
</evidence>
<proteinExistence type="predicted"/>
<comment type="caution">
    <text evidence="2">The sequence shown here is derived from an EMBL/GenBank/DDBJ whole genome shotgun (WGS) entry which is preliminary data.</text>
</comment>